<evidence type="ECO:0008006" key="4">
    <source>
        <dbReference type="Google" id="ProtNLM"/>
    </source>
</evidence>
<evidence type="ECO:0000256" key="1">
    <source>
        <dbReference type="SAM" id="SignalP"/>
    </source>
</evidence>
<reference evidence="2 3" key="1">
    <citation type="journal article" date="2019" name="Nat. Microbiol.">
        <title>Mediterranean grassland soil C-N compound turnover is dependent on rainfall and depth, and is mediated by genomically divergent microorganisms.</title>
        <authorList>
            <person name="Diamond S."/>
            <person name="Andeer P.F."/>
            <person name="Li Z."/>
            <person name="Crits-Christoph A."/>
            <person name="Burstein D."/>
            <person name="Anantharaman K."/>
            <person name="Lane K.R."/>
            <person name="Thomas B.C."/>
            <person name="Pan C."/>
            <person name="Northen T.R."/>
            <person name="Banfield J.F."/>
        </authorList>
    </citation>
    <scope>NUCLEOTIDE SEQUENCE [LARGE SCALE GENOMIC DNA]</scope>
    <source>
        <strain evidence="2">WS_4</strain>
    </source>
</reference>
<gene>
    <name evidence="2" type="ORF">E6K74_09135</name>
</gene>
<dbReference type="AlphaFoldDB" id="A0A538SQ37"/>
<sequence>MIPRSAGLLVIALLGVSASPAPAPDPPFGSYWHDGKAELDGYRYTVTRYGQLRRGQCTAIYVTEPFSRSKRVKVDDAARNPNDTFDVLKLNLVRDFQTGIYDYNTMTSLFVRSDDLEPVKASFASMEWCGNVYEELRVDPGLVGQRLSSYFEDESTRQDVRRPKDGLLEEELYIRLRGLYGDYLAPGQAKTVPFLMSAFRRRLTHQPLRWTSARIERAPAPRGVRVPAGGFSTVVYTVKIQDGPEGLFFVDRAYPHRVVRWEWRQVTGRGRWGADSNDSGELMGSARMSYWELHGEGDESYLRRLGLRPEPR</sequence>
<accession>A0A538SQ37</accession>
<evidence type="ECO:0000313" key="2">
    <source>
        <dbReference type="EMBL" id="TMQ53493.1"/>
    </source>
</evidence>
<dbReference type="EMBL" id="VBOU01000085">
    <property type="protein sequence ID" value="TMQ53493.1"/>
    <property type="molecule type" value="Genomic_DNA"/>
</dbReference>
<protein>
    <recommendedName>
        <fullName evidence="4">Septum formation inhibitor Maf</fullName>
    </recommendedName>
</protein>
<evidence type="ECO:0000313" key="3">
    <source>
        <dbReference type="Proteomes" id="UP000319829"/>
    </source>
</evidence>
<dbReference type="Proteomes" id="UP000319829">
    <property type="component" value="Unassembled WGS sequence"/>
</dbReference>
<name>A0A538SQ37_UNCEI</name>
<proteinExistence type="predicted"/>
<organism evidence="2 3">
    <name type="scientific">Eiseniibacteriota bacterium</name>
    <dbReference type="NCBI Taxonomy" id="2212470"/>
    <lineage>
        <taxon>Bacteria</taxon>
        <taxon>Candidatus Eiseniibacteriota</taxon>
    </lineage>
</organism>
<feature type="signal peptide" evidence="1">
    <location>
        <begin position="1"/>
        <end position="23"/>
    </location>
</feature>
<keyword evidence="1" id="KW-0732">Signal</keyword>
<comment type="caution">
    <text evidence="2">The sequence shown here is derived from an EMBL/GenBank/DDBJ whole genome shotgun (WGS) entry which is preliminary data.</text>
</comment>
<feature type="chain" id="PRO_5022242226" description="Septum formation inhibitor Maf" evidence="1">
    <location>
        <begin position="24"/>
        <end position="312"/>
    </location>
</feature>